<comment type="caution">
    <text evidence="7">The sequence shown here is derived from an EMBL/GenBank/DDBJ whole genome shotgun (WGS) entry which is preliminary data.</text>
</comment>
<dbReference type="SUPFAM" id="SSF50993">
    <property type="entry name" value="Peptidase/esterase 'gauge' domain"/>
    <property type="match status" value="1"/>
</dbReference>
<gene>
    <name evidence="7" type="ORF">GOB84_16430</name>
</gene>
<keyword evidence="4" id="KW-0732">Signal</keyword>
<evidence type="ECO:0000256" key="2">
    <source>
        <dbReference type="ARBA" id="ARBA00022801"/>
    </source>
</evidence>
<dbReference type="RefSeq" id="WP_173578557.1">
    <property type="nucleotide sequence ID" value="NZ_WOSW01000053.1"/>
</dbReference>
<evidence type="ECO:0000256" key="3">
    <source>
        <dbReference type="ARBA" id="ARBA00022825"/>
    </source>
</evidence>
<sequence>MRVPHVLTLAALALLAGLPATARAATSESADVPDYLSEVHGAKAIDWVTAQNRKTFEALQSDPRYAGFYADALAVGQSHDRLAKPRFLGNQIWNFWQDEHHPRGIWRQTTLASYRQELTGWVTKLDIDALAKQEHENWVFQGVNCLEPRERFCLVSLSAGGEDADTLREYDTHAGLFVLNGFVLPRSKQSVAWVDRDTLLAARDWDGTGATLTASGYPFVIRRVVRGQPLDQAVEIARGEKSDVSVEPLMLTDGDGNHLLLIHRAPTFFTSYFAIVDGMDNAFHGSGAGHLHWLTLPEHIEMEGMLHGRLILSLNESWTPAGSQMVPSGSLVSVDPAAPDRSVEVLYTPGKTEALDEVSVTKNTVVVTYFDNVRGRAMVLRAPAVPGGTWSRVVLPLPDMSTVHIANADLNTDAAFLTVEGYIDPPQLWLIGASPAGAEKIRQMPAQFDASALTVEQLWATSSDGTRIPYFLVRPKGMIADGAHPTLLTAYGGFQASYTPAYTPETGRLWLKQGGLYAVANIRGGGEFGPAWHEAGRKTHRQRIYDDFAAVGRDLVSRRITSVPHLGIRGRSNGGLLMGVELTEHPDLWNAVVIGVPLLDMLHYETMAAGASWADEYGSVSNPPERRFLESTSPLQHLKAGVHYPTPFIFTSTTDDRVGPVHARRFAARLEEIGSPFYYYEDMEGGHSGTVNAPEVAHERALEAVYLSRRLGSSGLADSKP</sequence>
<feature type="signal peptide" evidence="4">
    <location>
        <begin position="1"/>
        <end position="24"/>
    </location>
</feature>
<evidence type="ECO:0000313" key="7">
    <source>
        <dbReference type="EMBL" id="NHO34095.1"/>
    </source>
</evidence>
<feature type="domain" description="Peptidase S9A N-terminal" evidence="6">
    <location>
        <begin position="31"/>
        <end position="428"/>
    </location>
</feature>
<evidence type="ECO:0000256" key="4">
    <source>
        <dbReference type="SAM" id="SignalP"/>
    </source>
</evidence>
<feature type="chain" id="PRO_5046678320" evidence="4">
    <location>
        <begin position="25"/>
        <end position="721"/>
    </location>
</feature>
<dbReference type="EMBL" id="WOSW01000053">
    <property type="protein sequence ID" value="NHO34095.1"/>
    <property type="molecule type" value="Genomic_DNA"/>
</dbReference>
<keyword evidence="1" id="KW-0645">Protease</keyword>
<dbReference type="Pfam" id="PF02897">
    <property type="entry name" value="Peptidase_S9_N"/>
    <property type="match status" value="1"/>
</dbReference>
<keyword evidence="2" id="KW-0378">Hydrolase</keyword>
<evidence type="ECO:0000313" key="8">
    <source>
        <dbReference type="Proteomes" id="UP000615326"/>
    </source>
</evidence>
<name>A0ABX0KI75_9PROT</name>
<dbReference type="InterPro" id="IPR029058">
    <property type="entry name" value="AB_hydrolase_fold"/>
</dbReference>
<dbReference type="SUPFAM" id="SSF53474">
    <property type="entry name" value="alpha/beta-Hydrolases"/>
    <property type="match status" value="1"/>
</dbReference>
<feature type="domain" description="Peptidase S9 prolyl oligopeptidase catalytic" evidence="5">
    <location>
        <begin position="510"/>
        <end position="712"/>
    </location>
</feature>
<organism evidence="7 8">
    <name type="scientific">Acetobacter fallax</name>
    <dbReference type="NCBI Taxonomy" id="1737473"/>
    <lineage>
        <taxon>Bacteria</taxon>
        <taxon>Pseudomonadati</taxon>
        <taxon>Pseudomonadota</taxon>
        <taxon>Alphaproteobacteria</taxon>
        <taxon>Acetobacterales</taxon>
        <taxon>Acetobacteraceae</taxon>
        <taxon>Acetobacter</taxon>
    </lineage>
</organism>
<dbReference type="Gene3D" id="3.40.50.1820">
    <property type="entry name" value="alpha/beta hydrolase"/>
    <property type="match status" value="1"/>
</dbReference>
<dbReference type="InterPro" id="IPR023302">
    <property type="entry name" value="Pept_S9A_N"/>
</dbReference>
<reference evidence="7 8" key="1">
    <citation type="journal article" date="2020" name="Int. J. Syst. Evol. Microbiol.">
        <title>Novel acetic acid bacteria from cider fermentations: Acetobacter conturbans sp. nov. and Acetobacter fallax sp. nov.</title>
        <authorList>
            <person name="Sombolestani A.S."/>
            <person name="Cleenwerck I."/>
            <person name="Cnockaert M."/>
            <person name="Borremans W."/>
            <person name="Wieme A.D."/>
            <person name="De Vuyst L."/>
            <person name="Vandamme P."/>
        </authorList>
    </citation>
    <scope>NUCLEOTIDE SEQUENCE [LARGE SCALE GENOMIC DNA]</scope>
    <source>
        <strain evidence="7 8">LMG 1637</strain>
    </source>
</reference>
<protein>
    <submittedName>
        <fullName evidence="7">Prolyl oligopeptidase family serine peptidase</fullName>
    </submittedName>
</protein>
<dbReference type="PANTHER" id="PTHR42881">
    <property type="entry name" value="PROLYL ENDOPEPTIDASE"/>
    <property type="match status" value="1"/>
</dbReference>
<dbReference type="Pfam" id="PF00326">
    <property type="entry name" value="Peptidase_S9"/>
    <property type="match status" value="1"/>
</dbReference>
<keyword evidence="3" id="KW-0720">Serine protease</keyword>
<dbReference type="Proteomes" id="UP000615326">
    <property type="component" value="Unassembled WGS sequence"/>
</dbReference>
<evidence type="ECO:0000259" key="6">
    <source>
        <dbReference type="Pfam" id="PF02897"/>
    </source>
</evidence>
<dbReference type="PRINTS" id="PR00862">
    <property type="entry name" value="PROLIGOPTASE"/>
</dbReference>
<accession>A0ABX0KI75</accession>
<dbReference type="InterPro" id="IPR001375">
    <property type="entry name" value="Peptidase_S9_cat"/>
</dbReference>
<dbReference type="InterPro" id="IPR002470">
    <property type="entry name" value="Peptidase_S9A"/>
</dbReference>
<dbReference type="PANTHER" id="PTHR42881:SF13">
    <property type="entry name" value="PROLYL ENDOPEPTIDASE"/>
    <property type="match status" value="1"/>
</dbReference>
<keyword evidence="8" id="KW-1185">Reference proteome</keyword>
<proteinExistence type="predicted"/>
<evidence type="ECO:0000259" key="5">
    <source>
        <dbReference type="Pfam" id="PF00326"/>
    </source>
</evidence>
<evidence type="ECO:0000256" key="1">
    <source>
        <dbReference type="ARBA" id="ARBA00022670"/>
    </source>
</evidence>
<dbReference type="InterPro" id="IPR051167">
    <property type="entry name" value="Prolyl_oligopep/macrocyclase"/>
</dbReference>
<dbReference type="Gene3D" id="2.130.10.120">
    <property type="entry name" value="Prolyl oligopeptidase, N-terminal domain"/>
    <property type="match status" value="1"/>
</dbReference>